<evidence type="ECO:0000259" key="2">
    <source>
        <dbReference type="Pfam" id="PF01757"/>
    </source>
</evidence>
<feature type="transmembrane region" description="Helical" evidence="1">
    <location>
        <begin position="241"/>
        <end position="261"/>
    </location>
</feature>
<keyword evidence="1" id="KW-1133">Transmembrane helix</keyword>
<feature type="transmembrane region" description="Helical" evidence="1">
    <location>
        <begin position="83"/>
        <end position="105"/>
    </location>
</feature>
<sequence>MQRFRMLDLLRALAAALVVLTHVAFWTGADHLDVSGPLLARGDAGVAVFFAISAFLLLRPFLRAGLTGGSTPDLRRYAVRRAARILPAYWVALAAVLLVAALAPVRTGGVGSPLDVVLHVLVLQGYSGHTYQSFSQTWSLTTEVTFYVLVPVIGTVLGRLARRPRRVWPVLGATLLAGLCAQGASAAWTGVDPHSGAGVLATSVLGHGGWFAAGAALAVLTETGPSALASPVRRWLDFARTNPGVVVLGAALLFLLAATPLAGPVDLHAPTPAQAVVKELLYTGIAALLVLAATSPVRGTVARAAAGSPAARWLGDASYPVFLWHVLALQVVYLVTSRALFTGAFTTTLVAVTALTIVVARVSVGLVERPVLAQAHRRTRSAPRQDTAPAGTP</sequence>
<feature type="transmembrane region" description="Helical" evidence="1">
    <location>
        <begin position="144"/>
        <end position="161"/>
    </location>
</feature>
<dbReference type="GO" id="GO:0009103">
    <property type="term" value="P:lipopolysaccharide biosynthetic process"/>
    <property type="evidence" value="ECO:0007669"/>
    <property type="project" value="TreeGrafter"/>
</dbReference>
<feature type="domain" description="Acyltransferase 3" evidence="2">
    <location>
        <begin position="7"/>
        <end position="359"/>
    </location>
</feature>
<dbReference type="InterPro" id="IPR002656">
    <property type="entry name" value="Acyl_transf_3_dom"/>
</dbReference>
<comment type="caution">
    <text evidence="3">The sequence shown here is derived from an EMBL/GenBank/DDBJ whole genome shotgun (WGS) entry which is preliminary data.</text>
</comment>
<proteinExistence type="predicted"/>
<keyword evidence="1" id="KW-0812">Transmembrane</keyword>
<evidence type="ECO:0000256" key="1">
    <source>
        <dbReference type="SAM" id="Phobius"/>
    </source>
</evidence>
<reference evidence="3 4" key="1">
    <citation type="submission" date="2020-07" db="EMBL/GenBank/DDBJ databases">
        <title>Sequencing the genomes of 1000 actinobacteria strains.</title>
        <authorList>
            <person name="Klenk H.-P."/>
        </authorList>
    </citation>
    <scope>NUCLEOTIDE SEQUENCE [LARGE SCALE GENOMIC DNA]</scope>
    <source>
        <strain evidence="3 4">DSM 29531</strain>
    </source>
</reference>
<feature type="transmembrane region" description="Helical" evidence="1">
    <location>
        <begin position="168"/>
        <end position="191"/>
    </location>
</feature>
<feature type="transmembrane region" description="Helical" evidence="1">
    <location>
        <begin position="45"/>
        <end position="62"/>
    </location>
</feature>
<dbReference type="GO" id="GO:0016747">
    <property type="term" value="F:acyltransferase activity, transferring groups other than amino-acyl groups"/>
    <property type="evidence" value="ECO:0007669"/>
    <property type="project" value="InterPro"/>
</dbReference>
<feature type="transmembrane region" description="Helical" evidence="1">
    <location>
        <begin position="313"/>
        <end position="333"/>
    </location>
</feature>
<protein>
    <submittedName>
        <fullName evidence="3">Peptidoglycan/LPS O-acetylase OafA/YrhL</fullName>
    </submittedName>
</protein>
<evidence type="ECO:0000313" key="3">
    <source>
        <dbReference type="EMBL" id="NYJ74803.1"/>
    </source>
</evidence>
<accession>A0A853DFJ9</accession>
<feature type="transmembrane region" description="Helical" evidence="1">
    <location>
        <begin position="281"/>
        <end position="301"/>
    </location>
</feature>
<keyword evidence="4" id="KW-1185">Reference proteome</keyword>
<dbReference type="AlphaFoldDB" id="A0A853DFJ9"/>
<dbReference type="Proteomes" id="UP000571817">
    <property type="component" value="Unassembled WGS sequence"/>
</dbReference>
<dbReference type="PANTHER" id="PTHR23028">
    <property type="entry name" value="ACETYLTRANSFERASE"/>
    <property type="match status" value="1"/>
</dbReference>
<organism evidence="3 4">
    <name type="scientific">Allobranchiibius huperziae</name>
    <dbReference type="NCBI Taxonomy" id="1874116"/>
    <lineage>
        <taxon>Bacteria</taxon>
        <taxon>Bacillati</taxon>
        <taxon>Actinomycetota</taxon>
        <taxon>Actinomycetes</taxon>
        <taxon>Micrococcales</taxon>
        <taxon>Dermacoccaceae</taxon>
        <taxon>Allobranchiibius</taxon>
    </lineage>
</organism>
<dbReference type="EMBL" id="JACCFW010000001">
    <property type="protein sequence ID" value="NYJ74803.1"/>
    <property type="molecule type" value="Genomic_DNA"/>
</dbReference>
<gene>
    <name evidence="3" type="ORF">HNR15_001766</name>
</gene>
<feature type="transmembrane region" description="Helical" evidence="1">
    <location>
        <begin position="339"/>
        <end position="360"/>
    </location>
</feature>
<dbReference type="PANTHER" id="PTHR23028:SF53">
    <property type="entry name" value="ACYL_TRANSF_3 DOMAIN-CONTAINING PROTEIN"/>
    <property type="match status" value="1"/>
</dbReference>
<dbReference type="GO" id="GO:0016020">
    <property type="term" value="C:membrane"/>
    <property type="evidence" value="ECO:0007669"/>
    <property type="project" value="TreeGrafter"/>
</dbReference>
<feature type="transmembrane region" description="Helical" evidence="1">
    <location>
        <begin position="197"/>
        <end position="220"/>
    </location>
</feature>
<dbReference type="Pfam" id="PF01757">
    <property type="entry name" value="Acyl_transf_3"/>
    <property type="match status" value="1"/>
</dbReference>
<name>A0A853DFJ9_9MICO</name>
<dbReference type="InterPro" id="IPR050879">
    <property type="entry name" value="Acyltransferase_3"/>
</dbReference>
<evidence type="ECO:0000313" key="4">
    <source>
        <dbReference type="Proteomes" id="UP000571817"/>
    </source>
</evidence>
<keyword evidence="1" id="KW-0472">Membrane</keyword>